<name>A0AAN5DFL7_9BILA</name>
<proteinExistence type="predicted"/>
<feature type="region of interest" description="Disordered" evidence="1">
    <location>
        <begin position="68"/>
        <end position="95"/>
    </location>
</feature>
<keyword evidence="2" id="KW-1133">Transmembrane helix</keyword>
<keyword evidence="2" id="KW-0812">Transmembrane</keyword>
<feature type="transmembrane region" description="Helical" evidence="2">
    <location>
        <begin position="6"/>
        <end position="26"/>
    </location>
</feature>
<protein>
    <submittedName>
        <fullName evidence="3">Uncharacterized protein</fullName>
    </submittedName>
</protein>
<feature type="non-terminal residue" evidence="3">
    <location>
        <position position="1"/>
    </location>
</feature>
<dbReference type="Proteomes" id="UP001328107">
    <property type="component" value="Unassembled WGS sequence"/>
</dbReference>
<evidence type="ECO:0000256" key="1">
    <source>
        <dbReference type="SAM" id="MobiDB-lite"/>
    </source>
</evidence>
<evidence type="ECO:0000313" key="3">
    <source>
        <dbReference type="EMBL" id="GMR62314.1"/>
    </source>
</evidence>
<keyword evidence="4" id="KW-1185">Reference proteome</keyword>
<dbReference type="EMBL" id="BTRK01000006">
    <property type="protein sequence ID" value="GMR62314.1"/>
    <property type="molecule type" value="Genomic_DNA"/>
</dbReference>
<sequence>VPSPLPFVLGCAAGLILALVIMCVLCKLGIFAGHEPEEVIVLPEDWTHVQRRRIRMKIPQLSTITAEESNPITPDCAGSSIAQDASTSAPLLSKE</sequence>
<evidence type="ECO:0000313" key="4">
    <source>
        <dbReference type="Proteomes" id="UP001328107"/>
    </source>
</evidence>
<evidence type="ECO:0000256" key="2">
    <source>
        <dbReference type="SAM" id="Phobius"/>
    </source>
</evidence>
<feature type="compositionally biased region" description="Polar residues" evidence="1">
    <location>
        <begin position="80"/>
        <end position="95"/>
    </location>
</feature>
<comment type="caution">
    <text evidence="3">The sequence shown here is derived from an EMBL/GenBank/DDBJ whole genome shotgun (WGS) entry which is preliminary data.</text>
</comment>
<accession>A0AAN5DFL7</accession>
<gene>
    <name evidence="3" type="ORF">PMAYCL1PPCAC_32509</name>
</gene>
<dbReference type="AlphaFoldDB" id="A0AAN5DFL7"/>
<organism evidence="3 4">
    <name type="scientific">Pristionchus mayeri</name>
    <dbReference type="NCBI Taxonomy" id="1317129"/>
    <lineage>
        <taxon>Eukaryota</taxon>
        <taxon>Metazoa</taxon>
        <taxon>Ecdysozoa</taxon>
        <taxon>Nematoda</taxon>
        <taxon>Chromadorea</taxon>
        <taxon>Rhabditida</taxon>
        <taxon>Rhabditina</taxon>
        <taxon>Diplogasteromorpha</taxon>
        <taxon>Diplogasteroidea</taxon>
        <taxon>Neodiplogasteridae</taxon>
        <taxon>Pristionchus</taxon>
    </lineage>
</organism>
<reference evidence="4" key="1">
    <citation type="submission" date="2022-10" db="EMBL/GenBank/DDBJ databases">
        <title>Genome assembly of Pristionchus species.</title>
        <authorList>
            <person name="Yoshida K."/>
            <person name="Sommer R.J."/>
        </authorList>
    </citation>
    <scope>NUCLEOTIDE SEQUENCE [LARGE SCALE GENOMIC DNA]</scope>
    <source>
        <strain evidence="4">RS5460</strain>
    </source>
</reference>
<keyword evidence="2" id="KW-0472">Membrane</keyword>